<dbReference type="PRINTS" id="PR00477">
    <property type="entry name" value="PHGLYCKINASE"/>
</dbReference>
<keyword evidence="7" id="KW-0175">Coiled coil</keyword>
<evidence type="ECO:0000256" key="4">
    <source>
        <dbReference type="ARBA" id="ARBA00022741"/>
    </source>
</evidence>
<protein>
    <recommendedName>
        <fullName evidence="2">phosphoglycerate kinase</fullName>
        <ecNumber evidence="2">2.7.2.3</ecNumber>
    </recommendedName>
</protein>
<dbReference type="InterPro" id="IPR036043">
    <property type="entry name" value="Phosphoglycerate_kinase_sf"/>
</dbReference>
<dbReference type="EC" id="2.7.2.3" evidence="2"/>
<reference evidence="8" key="1">
    <citation type="submission" date="2018-05" db="EMBL/GenBank/DDBJ databases">
        <authorList>
            <person name="Lanie J.A."/>
            <person name="Ng W.-L."/>
            <person name="Kazmierczak K.M."/>
            <person name="Andrzejewski T.M."/>
            <person name="Davidsen T.M."/>
            <person name="Wayne K.J."/>
            <person name="Tettelin H."/>
            <person name="Glass J.I."/>
            <person name="Rusch D."/>
            <person name="Podicherti R."/>
            <person name="Tsui H.-C.T."/>
            <person name="Winkler M.E."/>
        </authorList>
    </citation>
    <scope>NUCLEOTIDE SEQUENCE</scope>
</reference>
<keyword evidence="4" id="KW-0547">Nucleotide-binding</keyword>
<dbReference type="InterPro" id="IPR001576">
    <property type="entry name" value="Phosphoglycerate_kinase"/>
</dbReference>
<evidence type="ECO:0000256" key="5">
    <source>
        <dbReference type="ARBA" id="ARBA00022777"/>
    </source>
</evidence>
<dbReference type="GO" id="GO:0005829">
    <property type="term" value="C:cytosol"/>
    <property type="evidence" value="ECO:0007669"/>
    <property type="project" value="TreeGrafter"/>
</dbReference>
<sequence length="495" mass="55641">MKNTEASNLIGMAQLAQLKPADLRGKTIFIRCDFNVPLRNTSKGLYRVADDTRIRRFLDLTFKKIHELTEGDCRIVIGSHLGRPHKKKDRSGWDGVFNIQFVCSHFDTLVRRVYGDTYTIFPPETLDSHMKDSLEIVAHKRLPPGGIKFLPNLRYLLDPKNTDLYRKEFITKLADIADVYINCAFGCSHRITKSIKLLPQMMRANGKKIVSGVLLYEEVDRLGAFAGKILADPKKTLVIAGGAKISDKIKILKQFVETGVQGIFIGGKMANSFLMAQQQKDLLKPFSLKTIPVKLASTEKNENQELLNDVNLAEEIIDLAEEKKVSILLPDDYKVVSEYKTASFENKTTPDFSKELQLDLGEKTITQFEDKLKGIENVFWNGPLGAYDHPLCSSYAEGSLEIAKLLFRNTILNPNISIVIGGGDSAAILNMIGGSELKKMIKRQIEKLIPSTVNRNQISIDFLENDSYQLWNYFTKNFFISTGGGASLEFLQGFL</sequence>
<gene>
    <name evidence="8" type="ORF">METZ01_LOCUS46166</name>
</gene>
<organism evidence="8">
    <name type="scientific">marine metagenome</name>
    <dbReference type="NCBI Taxonomy" id="408172"/>
    <lineage>
        <taxon>unclassified sequences</taxon>
        <taxon>metagenomes</taxon>
        <taxon>ecological metagenomes</taxon>
    </lineage>
</organism>
<evidence type="ECO:0000256" key="1">
    <source>
        <dbReference type="ARBA" id="ARBA00000642"/>
    </source>
</evidence>
<evidence type="ECO:0000313" key="8">
    <source>
        <dbReference type="EMBL" id="SUZ93312.1"/>
    </source>
</evidence>
<feature type="non-terminal residue" evidence="8">
    <location>
        <position position="1"/>
    </location>
</feature>
<dbReference type="GO" id="GO:0004618">
    <property type="term" value="F:phosphoglycerate kinase activity"/>
    <property type="evidence" value="ECO:0007669"/>
    <property type="project" value="UniProtKB-EC"/>
</dbReference>
<comment type="catalytic activity">
    <reaction evidence="1">
        <text>(2R)-3-phosphoglycerate + ATP = (2R)-3-phospho-glyceroyl phosphate + ADP</text>
        <dbReference type="Rhea" id="RHEA:14801"/>
        <dbReference type="ChEBI" id="CHEBI:30616"/>
        <dbReference type="ChEBI" id="CHEBI:57604"/>
        <dbReference type="ChEBI" id="CHEBI:58272"/>
        <dbReference type="ChEBI" id="CHEBI:456216"/>
        <dbReference type="EC" id="2.7.2.3"/>
    </reaction>
</comment>
<keyword evidence="5" id="KW-0418">Kinase</keyword>
<name>A0A381RN74_9ZZZZ</name>
<keyword evidence="6" id="KW-0067">ATP-binding</keyword>
<evidence type="ECO:0000256" key="6">
    <source>
        <dbReference type="ARBA" id="ARBA00022840"/>
    </source>
</evidence>
<dbReference type="GO" id="GO:0005524">
    <property type="term" value="F:ATP binding"/>
    <property type="evidence" value="ECO:0007669"/>
    <property type="project" value="UniProtKB-KW"/>
</dbReference>
<accession>A0A381RN74</accession>
<dbReference type="SUPFAM" id="SSF53748">
    <property type="entry name" value="Phosphoglycerate kinase"/>
    <property type="match status" value="1"/>
</dbReference>
<feature type="coiled-coil region" evidence="7">
    <location>
        <begin position="296"/>
        <end position="323"/>
    </location>
</feature>
<dbReference type="Pfam" id="PF00162">
    <property type="entry name" value="PGK"/>
    <property type="match status" value="1"/>
</dbReference>
<dbReference type="GO" id="GO:0043531">
    <property type="term" value="F:ADP binding"/>
    <property type="evidence" value="ECO:0007669"/>
    <property type="project" value="TreeGrafter"/>
</dbReference>
<feature type="non-terminal residue" evidence="8">
    <location>
        <position position="495"/>
    </location>
</feature>
<dbReference type="GO" id="GO:0006094">
    <property type="term" value="P:gluconeogenesis"/>
    <property type="evidence" value="ECO:0007669"/>
    <property type="project" value="TreeGrafter"/>
</dbReference>
<keyword evidence="3" id="KW-0808">Transferase</keyword>
<proteinExistence type="predicted"/>
<dbReference type="InterPro" id="IPR015824">
    <property type="entry name" value="Phosphoglycerate_kinase_N"/>
</dbReference>
<evidence type="ECO:0000256" key="3">
    <source>
        <dbReference type="ARBA" id="ARBA00022679"/>
    </source>
</evidence>
<dbReference type="PANTHER" id="PTHR11406">
    <property type="entry name" value="PHOSPHOGLYCERATE KINASE"/>
    <property type="match status" value="1"/>
</dbReference>
<evidence type="ECO:0000256" key="2">
    <source>
        <dbReference type="ARBA" id="ARBA00013061"/>
    </source>
</evidence>
<dbReference type="EMBL" id="UINC01002135">
    <property type="protein sequence ID" value="SUZ93312.1"/>
    <property type="molecule type" value="Genomic_DNA"/>
</dbReference>
<dbReference type="PANTHER" id="PTHR11406:SF23">
    <property type="entry name" value="PHOSPHOGLYCERATE KINASE 1, CHLOROPLASTIC-RELATED"/>
    <property type="match status" value="1"/>
</dbReference>
<dbReference type="GO" id="GO:0006096">
    <property type="term" value="P:glycolytic process"/>
    <property type="evidence" value="ECO:0007669"/>
    <property type="project" value="InterPro"/>
</dbReference>
<evidence type="ECO:0000256" key="7">
    <source>
        <dbReference type="SAM" id="Coils"/>
    </source>
</evidence>
<dbReference type="Gene3D" id="3.40.50.1260">
    <property type="entry name" value="Phosphoglycerate kinase, N-terminal domain"/>
    <property type="match status" value="2"/>
</dbReference>
<dbReference type="AlphaFoldDB" id="A0A381RN74"/>